<dbReference type="InterPro" id="IPR051552">
    <property type="entry name" value="HptR"/>
</dbReference>
<gene>
    <name evidence="11" type="ORF">DFP95_104271</name>
</gene>
<evidence type="ECO:0000259" key="9">
    <source>
        <dbReference type="PROSITE" id="PS01124"/>
    </source>
</evidence>
<dbReference type="Proteomes" id="UP000256869">
    <property type="component" value="Unassembled WGS sequence"/>
</dbReference>
<name>A0A3D9INJ8_9BACL</name>
<dbReference type="SMART" id="SM00448">
    <property type="entry name" value="REC"/>
    <property type="match status" value="1"/>
</dbReference>
<dbReference type="Pfam" id="PF12833">
    <property type="entry name" value="HTH_18"/>
    <property type="match status" value="1"/>
</dbReference>
<dbReference type="PRINTS" id="PR00032">
    <property type="entry name" value="HTHARAC"/>
</dbReference>
<dbReference type="PANTHER" id="PTHR42713:SF3">
    <property type="entry name" value="TRANSCRIPTIONAL REGULATORY PROTEIN HPTR"/>
    <property type="match status" value="1"/>
</dbReference>
<keyword evidence="4" id="KW-0902">Two-component regulatory system</keyword>
<evidence type="ECO:0000259" key="10">
    <source>
        <dbReference type="PROSITE" id="PS50110"/>
    </source>
</evidence>
<dbReference type="GO" id="GO:0005737">
    <property type="term" value="C:cytoplasm"/>
    <property type="evidence" value="ECO:0007669"/>
    <property type="project" value="UniProtKB-SubCell"/>
</dbReference>
<dbReference type="EMBL" id="QRDY01000004">
    <property type="protein sequence ID" value="RED63277.1"/>
    <property type="molecule type" value="Genomic_DNA"/>
</dbReference>
<dbReference type="InterPro" id="IPR020449">
    <property type="entry name" value="Tscrpt_reg_AraC-type_HTH"/>
</dbReference>
<comment type="caution">
    <text evidence="11">The sequence shown here is derived from an EMBL/GenBank/DDBJ whole genome shotgun (WGS) entry which is preliminary data.</text>
</comment>
<dbReference type="SUPFAM" id="SSF52172">
    <property type="entry name" value="CheY-like"/>
    <property type="match status" value="1"/>
</dbReference>
<comment type="subcellular location">
    <subcellularLocation>
        <location evidence="1">Cytoplasm</location>
    </subcellularLocation>
</comment>
<dbReference type="Gene3D" id="3.40.50.2300">
    <property type="match status" value="1"/>
</dbReference>
<keyword evidence="6" id="KW-0238">DNA-binding</keyword>
<accession>A0A3D9INJ8</accession>
<dbReference type="CDD" id="cd17536">
    <property type="entry name" value="REC_YesN-like"/>
    <property type="match status" value="1"/>
</dbReference>
<dbReference type="RefSeq" id="WP_181907346.1">
    <property type="nucleotide sequence ID" value="NZ_QRDY01000004.1"/>
</dbReference>
<dbReference type="AlphaFoldDB" id="A0A3D9INJ8"/>
<evidence type="ECO:0000313" key="12">
    <source>
        <dbReference type="Proteomes" id="UP000256869"/>
    </source>
</evidence>
<evidence type="ECO:0000313" key="11">
    <source>
        <dbReference type="EMBL" id="RED63277.1"/>
    </source>
</evidence>
<dbReference type="PROSITE" id="PS50110">
    <property type="entry name" value="RESPONSE_REGULATORY"/>
    <property type="match status" value="1"/>
</dbReference>
<dbReference type="InterPro" id="IPR001789">
    <property type="entry name" value="Sig_transdc_resp-reg_receiver"/>
</dbReference>
<sequence length="541" mass="62696">MYEILLVDDHTHLVDSLAIALPWEQMGITAVHKAYSGEEALELLVYHSIDIIVTDIQMNGMSGLELISSINEKRRNLKTVILTGHDEFQYAKEALQNRVSDYLLKPVPNDELELTLRRLISEIEQEGKQLVDQQKSANMFRESLPRLRESLLLDLLAGKTFPAPSLKEKIRLYDLNFELDESAALLCIRVEEDYSNTDLYSVSLLEYALCNITEEVFAEHYRIWQCKDPYDYFIMLVQPLEGAKGGDPENVMPLEDLARHVQHQIKLYLKMKVSIVVSHHGKIVRDLVGMYRATLSTYSDFIGYQTESYLNVIEDQTMIELRPLSSLYATPTLMQLIDVERWSAFEQKLTEIFDELDNQAGNANEYGFEIYTALLQTFTYYVHKKGKRFFEVFGRDIDMLLKADASWSAVPLREWALVSFNLLKAYSNNRSDNLRSELMDRVYRFVAERLSEVTLQSVADYVHLHPVYVSNLFKQESGENFSTFVLRLRMDKAVQLLKSKDLKVSQIALEVGYQKPQYFIKLFKNHFGMTPQDFKNKNSEI</sequence>
<dbReference type="GO" id="GO:0003700">
    <property type="term" value="F:DNA-binding transcription factor activity"/>
    <property type="evidence" value="ECO:0007669"/>
    <property type="project" value="InterPro"/>
</dbReference>
<dbReference type="SUPFAM" id="SSF46689">
    <property type="entry name" value="Homeodomain-like"/>
    <property type="match status" value="1"/>
</dbReference>
<dbReference type="InterPro" id="IPR011006">
    <property type="entry name" value="CheY-like_superfamily"/>
</dbReference>
<evidence type="ECO:0000256" key="2">
    <source>
        <dbReference type="ARBA" id="ARBA00022490"/>
    </source>
</evidence>
<keyword evidence="7" id="KW-0804">Transcription</keyword>
<keyword evidence="2" id="KW-0963">Cytoplasm</keyword>
<reference evidence="11 12" key="1">
    <citation type="submission" date="2018-07" db="EMBL/GenBank/DDBJ databases">
        <title>Genomic Encyclopedia of Type Strains, Phase III (KMG-III): the genomes of soil and plant-associated and newly described type strains.</title>
        <authorList>
            <person name="Whitman W."/>
        </authorList>
    </citation>
    <scope>NUCLEOTIDE SEQUENCE [LARGE SCALE GENOMIC DNA]</scope>
    <source>
        <strain evidence="11 12">CECT 8236</strain>
    </source>
</reference>
<dbReference type="GO" id="GO:0000160">
    <property type="term" value="P:phosphorelay signal transduction system"/>
    <property type="evidence" value="ECO:0007669"/>
    <property type="project" value="UniProtKB-KW"/>
</dbReference>
<dbReference type="Pfam" id="PF00072">
    <property type="entry name" value="Response_reg"/>
    <property type="match status" value="1"/>
</dbReference>
<evidence type="ECO:0000256" key="5">
    <source>
        <dbReference type="ARBA" id="ARBA00023015"/>
    </source>
</evidence>
<protein>
    <submittedName>
        <fullName evidence="11">Two-component system response regulator YesN</fullName>
    </submittedName>
</protein>
<evidence type="ECO:0000256" key="1">
    <source>
        <dbReference type="ARBA" id="ARBA00004496"/>
    </source>
</evidence>
<evidence type="ECO:0000256" key="4">
    <source>
        <dbReference type="ARBA" id="ARBA00023012"/>
    </source>
</evidence>
<dbReference type="Gene3D" id="1.10.10.60">
    <property type="entry name" value="Homeodomain-like"/>
    <property type="match status" value="2"/>
</dbReference>
<evidence type="ECO:0000256" key="6">
    <source>
        <dbReference type="ARBA" id="ARBA00023125"/>
    </source>
</evidence>
<dbReference type="PROSITE" id="PS00041">
    <property type="entry name" value="HTH_ARAC_FAMILY_1"/>
    <property type="match status" value="1"/>
</dbReference>
<dbReference type="SMART" id="SM00342">
    <property type="entry name" value="HTH_ARAC"/>
    <property type="match status" value="1"/>
</dbReference>
<dbReference type="PROSITE" id="PS01124">
    <property type="entry name" value="HTH_ARAC_FAMILY_2"/>
    <property type="match status" value="1"/>
</dbReference>
<keyword evidence="3 8" id="KW-0597">Phosphoprotein</keyword>
<dbReference type="GO" id="GO:0043565">
    <property type="term" value="F:sequence-specific DNA binding"/>
    <property type="evidence" value="ECO:0007669"/>
    <property type="project" value="InterPro"/>
</dbReference>
<feature type="domain" description="Response regulatory" evidence="10">
    <location>
        <begin position="3"/>
        <end position="120"/>
    </location>
</feature>
<keyword evidence="5" id="KW-0805">Transcription regulation</keyword>
<organism evidence="11 12">
    <name type="scientific">Cohnella lupini</name>
    <dbReference type="NCBI Taxonomy" id="1294267"/>
    <lineage>
        <taxon>Bacteria</taxon>
        <taxon>Bacillati</taxon>
        <taxon>Bacillota</taxon>
        <taxon>Bacilli</taxon>
        <taxon>Bacillales</taxon>
        <taxon>Paenibacillaceae</taxon>
        <taxon>Cohnella</taxon>
    </lineage>
</organism>
<feature type="domain" description="HTH araC/xylS-type" evidence="9">
    <location>
        <begin position="440"/>
        <end position="537"/>
    </location>
</feature>
<dbReference type="InterPro" id="IPR009057">
    <property type="entry name" value="Homeodomain-like_sf"/>
</dbReference>
<evidence type="ECO:0000256" key="8">
    <source>
        <dbReference type="PROSITE-ProRule" id="PRU00169"/>
    </source>
</evidence>
<proteinExistence type="predicted"/>
<keyword evidence="12" id="KW-1185">Reference proteome</keyword>
<feature type="modified residue" description="4-aspartylphosphate" evidence="8">
    <location>
        <position position="55"/>
    </location>
</feature>
<evidence type="ECO:0000256" key="3">
    <source>
        <dbReference type="ARBA" id="ARBA00022553"/>
    </source>
</evidence>
<dbReference type="InterPro" id="IPR018062">
    <property type="entry name" value="HTH_AraC-typ_CS"/>
</dbReference>
<evidence type="ECO:0000256" key="7">
    <source>
        <dbReference type="ARBA" id="ARBA00023163"/>
    </source>
</evidence>
<dbReference type="InterPro" id="IPR018060">
    <property type="entry name" value="HTH_AraC"/>
</dbReference>
<dbReference type="PANTHER" id="PTHR42713">
    <property type="entry name" value="HISTIDINE KINASE-RELATED"/>
    <property type="match status" value="1"/>
</dbReference>